<dbReference type="Proteomes" id="UP000566819">
    <property type="component" value="Unassembled WGS sequence"/>
</dbReference>
<protein>
    <submittedName>
        <fullName evidence="2">Uncharacterized protein</fullName>
    </submittedName>
</protein>
<dbReference type="OrthoDB" id="3557763at2759"/>
<comment type="caution">
    <text evidence="2">The sequence shown here is derived from an EMBL/GenBank/DDBJ whole genome shotgun (WGS) entry which is preliminary data.</text>
</comment>
<feature type="compositionally biased region" description="Polar residues" evidence="1">
    <location>
        <begin position="124"/>
        <end position="133"/>
    </location>
</feature>
<dbReference type="AlphaFoldDB" id="A0A8H4QRJ1"/>
<name>A0A8H4QRJ1_9HELO</name>
<proteinExistence type="predicted"/>
<reference evidence="2 3" key="1">
    <citation type="submission" date="2020-03" db="EMBL/GenBank/DDBJ databases">
        <title>Draft Genome Sequence of Cudoniella acicularis.</title>
        <authorList>
            <person name="Buettner E."/>
            <person name="Kellner H."/>
        </authorList>
    </citation>
    <scope>NUCLEOTIDE SEQUENCE [LARGE SCALE GENOMIC DNA]</scope>
    <source>
        <strain evidence="2 3">DSM 108380</strain>
    </source>
</reference>
<accession>A0A8H4QRJ1</accession>
<sequence>MLLPEAAAGAEDSRDSGAIGLLFGSEIANAWQTWTMAILALLHQLPFAYLHTPQDTRTVPLWTKKFQCLVSSYYTSHLEQIYPEGSSTVHVSNVTFHPNFSKSYLQTTSEKVNPITREIDSSKHTTMPSQTPTPIALPVPRRRSPLLTNTSFGQEITLSLSTTLNAKAKSPYTFISRMDENDYSPPSAPPPSPVNFPTESWSTACGGIRR</sequence>
<keyword evidence="3" id="KW-1185">Reference proteome</keyword>
<evidence type="ECO:0000256" key="1">
    <source>
        <dbReference type="SAM" id="MobiDB-lite"/>
    </source>
</evidence>
<organism evidence="2 3">
    <name type="scientific">Cudoniella acicularis</name>
    <dbReference type="NCBI Taxonomy" id="354080"/>
    <lineage>
        <taxon>Eukaryota</taxon>
        <taxon>Fungi</taxon>
        <taxon>Dikarya</taxon>
        <taxon>Ascomycota</taxon>
        <taxon>Pezizomycotina</taxon>
        <taxon>Leotiomycetes</taxon>
        <taxon>Helotiales</taxon>
        <taxon>Tricladiaceae</taxon>
        <taxon>Cudoniella</taxon>
    </lineage>
</organism>
<gene>
    <name evidence="2" type="ORF">G7Y89_g15299</name>
</gene>
<evidence type="ECO:0000313" key="2">
    <source>
        <dbReference type="EMBL" id="KAF4615576.1"/>
    </source>
</evidence>
<feature type="region of interest" description="Disordered" evidence="1">
    <location>
        <begin position="122"/>
        <end position="141"/>
    </location>
</feature>
<evidence type="ECO:0000313" key="3">
    <source>
        <dbReference type="Proteomes" id="UP000566819"/>
    </source>
</evidence>
<feature type="region of interest" description="Disordered" evidence="1">
    <location>
        <begin position="180"/>
        <end position="210"/>
    </location>
</feature>
<dbReference type="EMBL" id="JAAMPI010002314">
    <property type="protein sequence ID" value="KAF4615576.1"/>
    <property type="molecule type" value="Genomic_DNA"/>
</dbReference>